<evidence type="ECO:0000313" key="2">
    <source>
        <dbReference type="EMBL" id="KAI1715054.1"/>
    </source>
</evidence>
<dbReference type="PANTHER" id="PTHR34722">
    <property type="entry name" value="HOMOLOG OF ODR-2 (TWO)-RELATED"/>
    <property type="match status" value="1"/>
</dbReference>
<dbReference type="GO" id="GO:0042048">
    <property type="term" value="P:olfactory behavior"/>
    <property type="evidence" value="ECO:0007669"/>
    <property type="project" value="TreeGrafter"/>
</dbReference>
<reference evidence="2" key="1">
    <citation type="submission" date="2022-01" db="EMBL/GenBank/DDBJ databases">
        <title>Genome Sequence Resource for Two Populations of Ditylenchus destructor, the Migratory Endoparasitic Phytonematode.</title>
        <authorList>
            <person name="Zhang H."/>
            <person name="Lin R."/>
            <person name="Xie B."/>
        </authorList>
    </citation>
    <scope>NUCLEOTIDE SEQUENCE</scope>
    <source>
        <strain evidence="2">BazhouSP</strain>
    </source>
</reference>
<name>A0AAD4N6C1_9BILA</name>
<accession>A0AAD4N6C1</accession>
<dbReference type="Pfam" id="PF06579">
    <property type="entry name" value="Ly-6_related"/>
    <property type="match status" value="1"/>
</dbReference>
<feature type="compositionally biased region" description="Basic and acidic residues" evidence="1">
    <location>
        <begin position="1"/>
        <end position="11"/>
    </location>
</feature>
<gene>
    <name evidence="2" type="ORF">DdX_08333</name>
</gene>
<evidence type="ECO:0000256" key="1">
    <source>
        <dbReference type="SAM" id="MobiDB-lite"/>
    </source>
</evidence>
<dbReference type="PANTHER" id="PTHR34722:SF4">
    <property type="entry name" value="HOMOLOG OF ODR-2 (TWO)-RELATED"/>
    <property type="match status" value="1"/>
</dbReference>
<dbReference type="GO" id="GO:1990834">
    <property type="term" value="P:response to odorant"/>
    <property type="evidence" value="ECO:0007669"/>
    <property type="project" value="TreeGrafter"/>
</dbReference>
<sequence>MVLIPEHKEATAKPTQSPLSSSASVNPIFASHFYNWTVMIDESLEDFTSHRKTAMKSNEESTSTKNINNVLLPEVPQHLPAFLPKNSEPGFFNLDSKKTTQNAKHHVKQRQNSQTTGKTTFFSSPWNGEDSLEKREAELEDELRREFIRGNQATLERSALFHKKTYSTFPRQFECFSCMSASYENNWKHLQLMYTAPKVYTDQCNQPLLQRNMPTVLCGSMCITLLEPDVEAGVFLGYKYIRGCEDRILRHGFNHTALKTHRFMQMDKQCKNLPRASLFNQPRHVQLSVFGDVQFCTCFGDKCNGASAGSNRHLQFAPILLMCSIILTAGWSSFFTQFGITSATLQ</sequence>
<evidence type="ECO:0000313" key="3">
    <source>
        <dbReference type="Proteomes" id="UP001201812"/>
    </source>
</evidence>
<dbReference type="Proteomes" id="UP001201812">
    <property type="component" value="Unassembled WGS sequence"/>
</dbReference>
<dbReference type="InterPro" id="IPR010558">
    <property type="entry name" value="Ly-6-related"/>
</dbReference>
<feature type="region of interest" description="Disordered" evidence="1">
    <location>
        <begin position="102"/>
        <end position="125"/>
    </location>
</feature>
<organism evidence="2 3">
    <name type="scientific">Ditylenchus destructor</name>
    <dbReference type="NCBI Taxonomy" id="166010"/>
    <lineage>
        <taxon>Eukaryota</taxon>
        <taxon>Metazoa</taxon>
        <taxon>Ecdysozoa</taxon>
        <taxon>Nematoda</taxon>
        <taxon>Chromadorea</taxon>
        <taxon>Rhabditida</taxon>
        <taxon>Tylenchina</taxon>
        <taxon>Tylenchomorpha</taxon>
        <taxon>Sphaerularioidea</taxon>
        <taxon>Anguinidae</taxon>
        <taxon>Anguininae</taxon>
        <taxon>Ditylenchus</taxon>
    </lineage>
</organism>
<feature type="region of interest" description="Disordered" evidence="1">
    <location>
        <begin position="1"/>
        <end position="22"/>
    </location>
</feature>
<dbReference type="GO" id="GO:0030424">
    <property type="term" value="C:axon"/>
    <property type="evidence" value="ECO:0007669"/>
    <property type="project" value="TreeGrafter"/>
</dbReference>
<comment type="caution">
    <text evidence="2">The sequence shown here is derived from an EMBL/GenBank/DDBJ whole genome shotgun (WGS) entry which is preliminary data.</text>
</comment>
<keyword evidence="3" id="KW-1185">Reference proteome</keyword>
<feature type="compositionally biased region" description="Polar residues" evidence="1">
    <location>
        <begin position="13"/>
        <end position="22"/>
    </location>
</feature>
<feature type="compositionally biased region" description="Polar residues" evidence="1">
    <location>
        <begin position="110"/>
        <end position="125"/>
    </location>
</feature>
<protein>
    <submittedName>
        <fullName evidence="2">Ly-6-related protein domain-containing protein</fullName>
    </submittedName>
</protein>
<dbReference type="AlphaFoldDB" id="A0AAD4N6C1"/>
<proteinExistence type="predicted"/>
<dbReference type="GO" id="GO:0043025">
    <property type="term" value="C:neuronal cell body"/>
    <property type="evidence" value="ECO:0007669"/>
    <property type="project" value="TreeGrafter"/>
</dbReference>
<dbReference type="EMBL" id="JAKKPZ010000012">
    <property type="protein sequence ID" value="KAI1715054.1"/>
    <property type="molecule type" value="Genomic_DNA"/>
</dbReference>